<evidence type="ECO:0000259" key="2">
    <source>
        <dbReference type="PROSITE" id="PS50943"/>
    </source>
</evidence>
<feature type="domain" description="HTH cro/C1-type" evidence="2">
    <location>
        <begin position="25"/>
        <end position="79"/>
    </location>
</feature>
<accession>A0A327KR34</accession>
<dbReference type="InterPro" id="IPR013096">
    <property type="entry name" value="Cupin_2"/>
</dbReference>
<dbReference type="CDD" id="cd00093">
    <property type="entry name" value="HTH_XRE"/>
    <property type="match status" value="1"/>
</dbReference>
<dbReference type="InterPro" id="IPR001387">
    <property type="entry name" value="Cro/C1-type_HTH"/>
</dbReference>
<evidence type="ECO:0000313" key="3">
    <source>
        <dbReference type="EMBL" id="RAI39802.1"/>
    </source>
</evidence>
<dbReference type="PANTHER" id="PTHR46797">
    <property type="entry name" value="HTH-TYPE TRANSCRIPTIONAL REGULATOR"/>
    <property type="match status" value="1"/>
</dbReference>
<dbReference type="InterPro" id="IPR010982">
    <property type="entry name" value="Lambda_DNA-bd_dom_sf"/>
</dbReference>
<keyword evidence="1" id="KW-0238">DNA-binding</keyword>
<dbReference type="Pfam" id="PF07883">
    <property type="entry name" value="Cupin_2"/>
    <property type="match status" value="1"/>
</dbReference>
<dbReference type="SUPFAM" id="SSF47413">
    <property type="entry name" value="lambda repressor-like DNA-binding domains"/>
    <property type="match status" value="1"/>
</dbReference>
<dbReference type="GO" id="GO:0003700">
    <property type="term" value="F:DNA-binding transcription factor activity"/>
    <property type="evidence" value="ECO:0007669"/>
    <property type="project" value="TreeGrafter"/>
</dbReference>
<evidence type="ECO:0000256" key="1">
    <source>
        <dbReference type="ARBA" id="ARBA00023125"/>
    </source>
</evidence>
<gene>
    <name evidence="3" type="ORF">CH341_25070</name>
</gene>
<sequence length="202" mass="21838">MSVTATSPRPEPDSGQGVLNLGVRLRHARLARGARLKDVAEAAGCSESLVSKIENNKLQPSLDVLRRLCEALHLTLGELFATPSADENVVQRSGNRVVVDLDPVRRGEGIRLERLVPYSAGHLLQGNIHVVAVGGGSEGLLTHEGEEVGYVIAGTIELQLGDKTYRIEAGDSFCYRSETPHGYRNIGDCEARVIFINTPPTF</sequence>
<dbReference type="CDD" id="cd02209">
    <property type="entry name" value="cupin_XRE_C"/>
    <property type="match status" value="1"/>
</dbReference>
<reference evidence="3 4" key="1">
    <citation type="submission" date="2017-07" db="EMBL/GenBank/DDBJ databases">
        <title>Draft Genome Sequences of Select Purple Nonsulfur Bacteria.</title>
        <authorList>
            <person name="Lasarre B."/>
            <person name="Mckinlay J.B."/>
        </authorList>
    </citation>
    <scope>NUCLEOTIDE SEQUENCE [LARGE SCALE GENOMIC DNA]</scope>
    <source>
        <strain evidence="3 4">DSM 5909</strain>
    </source>
</reference>
<dbReference type="InterPro" id="IPR011051">
    <property type="entry name" value="RmlC_Cupin_sf"/>
</dbReference>
<dbReference type="RefSeq" id="WP_111421735.1">
    <property type="nucleotide sequence ID" value="NZ_NPEX01000266.1"/>
</dbReference>
<organism evidence="3 4">
    <name type="scientific">Rhodoplanes roseus</name>
    <dbReference type="NCBI Taxonomy" id="29409"/>
    <lineage>
        <taxon>Bacteria</taxon>
        <taxon>Pseudomonadati</taxon>
        <taxon>Pseudomonadota</taxon>
        <taxon>Alphaproteobacteria</taxon>
        <taxon>Hyphomicrobiales</taxon>
        <taxon>Nitrobacteraceae</taxon>
        <taxon>Rhodoplanes</taxon>
    </lineage>
</organism>
<dbReference type="Gene3D" id="1.10.260.40">
    <property type="entry name" value="lambda repressor-like DNA-binding domains"/>
    <property type="match status" value="1"/>
</dbReference>
<name>A0A327KR34_9BRAD</name>
<proteinExistence type="predicted"/>
<dbReference type="EMBL" id="NPEX01000266">
    <property type="protein sequence ID" value="RAI39802.1"/>
    <property type="molecule type" value="Genomic_DNA"/>
</dbReference>
<dbReference type="PROSITE" id="PS50943">
    <property type="entry name" value="HTH_CROC1"/>
    <property type="match status" value="1"/>
</dbReference>
<dbReference type="GO" id="GO:0005829">
    <property type="term" value="C:cytosol"/>
    <property type="evidence" value="ECO:0007669"/>
    <property type="project" value="TreeGrafter"/>
</dbReference>
<comment type="caution">
    <text evidence="3">The sequence shown here is derived from an EMBL/GenBank/DDBJ whole genome shotgun (WGS) entry which is preliminary data.</text>
</comment>
<dbReference type="InterPro" id="IPR050807">
    <property type="entry name" value="TransReg_Diox_bact_type"/>
</dbReference>
<dbReference type="InterPro" id="IPR014710">
    <property type="entry name" value="RmlC-like_jellyroll"/>
</dbReference>
<keyword evidence="4" id="KW-1185">Reference proteome</keyword>
<protein>
    <submittedName>
        <fullName evidence="3">Transcriptional regulator</fullName>
    </submittedName>
</protein>
<evidence type="ECO:0000313" key="4">
    <source>
        <dbReference type="Proteomes" id="UP000249130"/>
    </source>
</evidence>
<dbReference type="GO" id="GO:0003677">
    <property type="term" value="F:DNA binding"/>
    <property type="evidence" value="ECO:0007669"/>
    <property type="project" value="UniProtKB-KW"/>
</dbReference>
<dbReference type="Gene3D" id="2.60.120.10">
    <property type="entry name" value="Jelly Rolls"/>
    <property type="match status" value="1"/>
</dbReference>
<dbReference type="SUPFAM" id="SSF51182">
    <property type="entry name" value="RmlC-like cupins"/>
    <property type="match status" value="1"/>
</dbReference>
<dbReference type="Pfam" id="PF13560">
    <property type="entry name" value="HTH_31"/>
    <property type="match status" value="1"/>
</dbReference>
<dbReference type="OrthoDB" id="9814751at2"/>
<dbReference type="SMART" id="SM00530">
    <property type="entry name" value="HTH_XRE"/>
    <property type="match status" value="1"/>
</dbReference>
<dbReference type="AlphaFoldDB" id="A0A327KR34"/>
<dbReference type="PANTHER" id="PTHR46797:SF2">
    <property type="entry name" value="TRANSCRIPTIONAL REGULATOR"/>
    <property type="match status" value="1"/>
</dbReference>
<dbReference type="Proteomes" id="UP000249130">
    <property type="component" value="Unassembled WGS sequence"/>
</dbReference>